<organism evidence="4 5">
    <name type="scientific">Rhodocista pekingensis</name>
    <dbReference type="NCBI Taxonomy" id="201185"/>
    <lineage>
        <taxon>Bacteria</taxon>
        <taxon>Pseudomonadati</taxon>
        <taxon>Pseudomonadota</taxon>
        <taxon>Alphaproteobacteria</taxon>
        <taxon>Rhodospirillales</taxon>
        <taxon>Azospirillaceae</taxon>
        <taxon>Rhodocista</taxon>
    </lineage>
</organism>
<evidence type="ECO:0000313" key="5">
    <source>
        <dbReference type="Proteomes" id="UP001596456"/>
    </source>
</evidence>
<sequence length="418" mass="43338">MRRGFLAAAAVLAAGTAAALLLWDRGDGGPRPAAGPDGTSTAIVLPPGPALPESASGPALAEVAGTEGALLPVAAPDARSLDAAGLEAIAEVARRSGTDALLIWHDGALQLEQYGPNVRPFDRLPGRGLEGAVLAMLAGRAVADGLLPSLDEPLSRWLPEWASDPRGRITLRQLALGTSGLGPAPTDPADDLPARLLAAPLQVVPGSRFAPAAVETDLLGLVLARAGGRPLPDHLSDRLWRPLGARTAEMRLDRAGGAAQASSLQAAPRDWLRLGLLILEDGAVGGASLVPADWLAEMQRPTPYARNDGYRVRLGWPHDRNGPLRAAEPFIEPDMVFLAGEGGQRLYVSRAAGLVVLRLGQPVATWDESALPNLIARAVVAVPGRKSSARPGAGQELPPITKPPPVPAVEAVPLEPQP</sequence>
<comment type="caution">
    <text evidence="4">The sequence shown here is derived from an EMBL/GenBank/DDBJ whole genome shotgun (WGS) entry which is preliminary data.</text>
</comment>
<dbReference type="Proteomes" id="UP001596456">
    <property type="component" value="Unassembled WGS sequence"/>
</dbReference>
<dbReference type="RefSeq" id="WP_377360094.1">
    <property type="nucleotide sequence ID" value="NZ_JBHTCM010000017.1"/>
</dbReference>
<feature type="domain" description="Beta-lactamase-related" evidence="3">
    <location>
        <begin position="99"/>
        <end position="359"/>
    </location>
</feature>
<evidence type="ECO:0000259" key="3">
    <source>
        <dbReference type="Pfam" id="PF00144"/>
    </source>
</evidence>
<dbReference type="EMBL" id="JBHTCM010000017">
    <property type="protein sequence ID" value="MFC7334540.1"/>
    <property type="molecule type" value="Genomic_DNA"/>
</dbReference>
<feature type="region of interest" description="Disordered" evidence="1">
    <location>
        <begin position="385"/>
        <end position="418"/>
    </location>
</feature>
<evidence type="ECO:0000313" key="4">
    <source>
        <dbReference type="EMBL" id="MFC7334540.1"/>
    </source>
</evidence>
<dbReference type="EC" id="3.-.-.-" evidence="4"/>
<dbReference type="SUPFAM" id="SSF56601">
    <property type="entry name" value="beta-lactamase/transpeptidase-like"/>
    <property type="match status" value="1"/>
</dbReference>
<feature type="signal peptide" evidence="2">
    <location>
        <begin position="1"/>
        <end position="19"/>
    </location>
</feature>
<dbReference type="InterPro" id="IPR012338">
    <property type="entry name" value="Beta-lactam/transpept-like"/>
</dbReference>
<protein>
    <submittedName>
        <fullName evidence="4">Serine hydrolase domain-containing protein</fullName>
        <ecNumber evidence="4">3.-.-.-</ecNumber>
    </submittedName>
</protein>
<name>A0ABW2KYY7_9PROT</name>
<reference evidence="5" key="1">
    <citation type="journal article" date="2019" name="Int. J. Syst. Evol. Microbiol.">
        <title>The Global Catalogue of Microorganisms (GCM) 10K type strain sequencing project: providing services to taxonomists for standard genome sequencing and annotation.</title>
        <authorList>
            <consortium name="The Broad Institute Genomics Platform"/>
            <consortium name="The Broad Institute Genome Sequencing Center for Infectious Disease"/>
            <person name="Wu L."/>
            <person name="Ma J."/>
        </authorList>
    </citation>
    <scope>NUCLEOTIDE SEQUENCE [LARGE SCALE GENOMIC DNA]</scope>
    <source>
        <strain evidence="5">CGMCC 1.16275</strain>
    </source>
</reference>
<feature type="chain" id="PRO_5046557771" evidence="2">
    <location>
        <begin position="20"/>
        <end position="418"/>
    </location>
</feature>
<dbReference type="GO" id="GO:0016787">
    <property type="term" value="F:hydrolase activity"/>
    <property type="evidence" value="ECO:0007669"/>
    <property type="project" value="UniProtKB-KW"/>
</dbReference>
<keyword evidence="4" id="KW-0378">Hydrolase</keyword>
<keyword evidence="5" id="KW-1185">Reference proteome</keyword>
<evidence type="ECO:0000256" key="2">
    <source>
        <dbReference type="SAM" id="SignalP"/>
    </source>
</evidence>
<keyword evidence="2" id="KW-0732">Signal</keyword>
<dbReference type="PANTHER" id="PTHR43283:SF7">
    <property type="entry name" value="BETA-LACTAMASE-RELATED DOMAIN-CONTAINING PROTEIN"/>
    <property type="match status" value="1"/>
</dbReference>
<proteinExistence type="predicted"/>
<evidence type="ECO:0000256" key="1">
    <source>
        <dbReference type="SAM" id="MobiDB-lite"/>
    </source>
</evidence>
<dbReference type="Gene3D" id="3.40.710.10">
    <property type="entry name" value="DD-peptidase/beta-lactamase superfamily"/>
    <property type="match status" value="1"/>
</dbReference>
<dbReference type="InterPro" id="IPR050789">
    <property type="entry name" value="Diverse_Enzym_Activities"/>
</dbReference>
<dbReference type="PANTHER" id="PTHR43283">
    <property type="entry name" value="BETA-LACTAMASE-RELATED"/>
    <property type="match status" value="1"/>
</dbReference>
<dbReference type="InterPro" id="IPR001466">
    <property type="entry name" value="Beta-lactam-related"/>
</dbReference>
<gene>
    <name evidence="4" type="ORF">ACFQPS_15335</name>
</gene>
<accession>A0ABW2KYY7</accession>
<feature type="compositionally biased region" description="Low complexity" evidence="1">
    <location>
        <begin position="408"/>
        <end position="418"/>
    </location>
</feature>
<dbReference type="Pfam" id="PF00144">
    <property type="entry name" value="Beta-lactamase"/>
    <property type="match status" value="1"/>
</dbReference>